<evidence type="ECO:0000313" key="1">
    <source>
        <dbReference type="EMBL" id="CEE00489.1"/>
    </source>
</evidence>
<organism evidence="1 2">
    <name type="scientific">Caldibacillus thermoamylovorans</name>
    <dbReference type="NCBI Taxonomy" id="35841"/>
    <lineage>
        <taxon>Bacteria</taxon>
        <taxon>Bacillati</taxon>
        <taxon>Bacillota</taxon>
        <taxon>Bacilli</taxon>
        <taxon>Bacillales</taxon>
        <taxon>Bacillaceae</taxon>
        <taxon>Caldibacillus</taxon>
    </lineage>
</organism>
<evidence type="ECO:0000313" key="2">
    <source>
        <dbReference type="Proteomes" id="UP000040576"/>
    </source>
</evidence>
<dbReference type="SUPFAM" id="SSF52833">
    <property type="entry name" value="Thioredoxin-like"/>
    <property type="match status" value="1"/>
</dbReference>
<gene>
    <name evidence="1" type="ORF">BT1A1_0634</name>
</gene>
<reference evidence="1 2" key="1">
    <citation type="submission" date="2014-07" db="EMBL/GenBank/DDBJ databases">
        <authorList>
            <person name="Wibberg Daniel"/>
        </authorList>
    </citation>
    <scope>NUCLEOTIDE SEQUENCE [LARGE SCALE GENOMIC DNA]</scope>
</reference>
<proteinExistence type="predicted"/>
<dbReference type="Pfam" id="PF14595">
    <property type="entry name" value="Thioredoxin_9"/>
    <property type="match status" value="1"/>
</dbReference>
<protein>
    <recommendedName>
        <fullName evidence="3">Thioredoxin family protein</fullName>
    </recommendedName>
</protein>
<dbReference type="AlphaFoldDB" id="A0A090KPA6"/>
<dbReference type="EMBL" id="CCRF01000022">
    <property type="protein sequence ID" value="CEE00489.1"/>
    <property type="molecule type" value="Genomic_DNA"/>
</dbReference>
<name>A0A090KPA6_9BACI</name>
<sequence>MATLIQWYEKGMTYRQYIDQMTVNKEEMLSIYERFQLSPGNVETLKNLKGKNLRAIVITEDWCGDAMLNNPIFMKIAETAGVEVRFLLRDQNLELMDQYLTNGTSRSIPIYIFIDEKGEEYAVWGPRAPEVQEYVERERAKLPNKEAPEFSEKQKEMYKAMKKHFLEDEQVWKLVATSIIGKIK</sequence>
<dbReference type="InterPro" id="IPR036249">
    <property type="entry name" value="Thioredoxin-like_sf"/>
</dbReference>
<dbReference type="Proteomes" id="UP000040576">
    <property type="component" value="Unassembled WGS sequence"/>
</dbReference>
<dbReference type="Gene3D" id="3.40.30.10">
    <property type="entry name" value="Glutaredoxin"/>
    <property type="match status" value="1"/>
</dbReference>
<keyword evidence="2" id="KW-1185">Reference proteome</keyword>
<evidence type="ECO:0008006" key="3">
    <source>
        <dbReference type="Google" id="ProtNLM"/>
    </source>
</evidence>
<accession>A0A090KPA6</accession>
<dbReference type="RefSeq" id="WP_330939311.1">
    <property type="nucleotide sequence ID" value="NZ_CCRF01000022.1"/>
</dbReference>